<organism evidence="2 3">
    <name type="scientific">Pseudofrankia asymbiotica</name>
    <dbReference type="NCBI Taxonomy" id="1834516"/>
    <lineage>
        <taxon>Bacteria</taxon>
        <taxon>Bacillati</taxon>
        <taxon>Actinomycetota</taxon>
        <taxon>Actinomycetes</taxon>
        <taxon>Frankiales</taxon>
        <taxon>Frankiaceae</taxon>
        <taxon>Pseudofrankia</taxon>
    </lineage>
</organism>
<dbReference type="PROSITE" id="PS51257">
    <property type="entry name" value="PROKAR_LIPOPROTEIN"/>
    <property type="match status" value="1"/>
</dbReference>
<name>A0A1V2I950_9ACTN</name>
<dbReference type="AlphaFoldDB" id="A0A1V2I950"/>
<feature type="region of interest" description="Disordered" evidence="1">
    <location>
        <begin position="34"/>
        <end position="57"/>
    </location>
</feature>
<dbReference type="STRING" id="1834516.BL253_17795"/>
<reference evidence="3" key="1">
    <citation type="submission" date="2016-10" db="EMBL/GenBank/DDBJ databases">
        <title>Frankia sp. NRRL B-16386 Genome sequencing.</title>
        <authorList>
            <person name="Ghodhbane-Gtari F."/>
            <person name="Swanson E."/>
            <person name="Gueddou A."/>
            <person name="Hezbri K."/>
            <person name="Ktari K."/>
            <person name="Nouioui I."/>
            <person name="Morris K."/>
            <person name="Simpson S."/>
            <person name="Abebe-Akele F."/>
            <person name="Thomas K."/>
            <person name="Gtari M."/>
            <person name="Tisa L.S."/>
        </authorList>
    </citation>
    <scope>NUCLEOTIDE SEQUENCE [LARGE SCALE GENOMIC DNA]</scope>
    <source>
        <strain evidence="3">NRRL B-16386</strain>
    </source>
</reference>
<evidence type="ECO:0000313" key="3">
    <source>
        <dbReference type="Proteomes" id="UP000188929"/>
    </source>
</evidence>
<protein>
    <recommendedName>
        <fullName evidence="4">Sensor domain-containing protein</fullName>
    </recommendedName>
</protein>
<dbReference type="Proteomes" id="UP000188929">
    <property type="component" value="Unassembled WGS sequence"/>
</dbReference>
<feature type="compositionally biased region" description="Low complexity" evidence="1">
    <location>
        <begin position="40"/>
        <end position="57"/>
    </location>
</feature>
<evidence type="ECO:0000313" key="2">
    <source>
        <dbReference type="EMBL" id="ONH29021.1"/>
    </source>
</evidence>
<dbReference type="OrthoDB" id="3209425at2"/>
<dbReference type="EMBL" id="MOMC01000035">
    <property type="protein sequence ID" value="ONH29021.1"/>
    <property type="molecule type" value="Genomic_DNA"/>
</dbReference>
<proteinExistence type="predicted"/>
<sequence length="253" mass="26319">MRPSGRARRGGGLIVALIVPLVLAGCAGESLSSLGDDATPRAGGSAPPSSTASTEAGAGPGLHAVNFVLTAGPDTPGFVSEPKSEDDYGQPPEGDLARCLGIADADLSDATTTDTAYGPRLTDTTTGLSIASVAPAGTFDRDLKVLRDPRFPRCIAESYLAVQRARRPSMEIVSAGTGPELPGILGSASIVFRAKAEDLARREGGRVEFHYDVYYTGKNRVGTAIHVLSYLRPDQSRVALAVAQVVDKIDRQG</sequence>
<evidence type="ECO:0000256" key="1">
    <source>
        <dbReference type="SAM" id="MobiDB-lite"/>
    </source>
</evidence>
<feature type="region of interest" description="Disordered" evidence="1">
    <location>
        <begin position="73"/>
        <end position="92"/>
    </location>
</feature>
<keyword evidence="3" id="KW-1185">Reference proteome</keyword>
<gene>
    <name evidence="2" type="ORF">BL253_17795</name>
</gene>
<dbReference type="RefSeq" id="WP_076818295.1">
    <property type="nucleotide sequence ID" value="NZ_MOMC01000035.1"/>
</dbReference>
<comment type="caution">
    <text evidence="2">The sequence shown here is derived from an EMBL/GenBank/DDBJ whole genome shotgun (WGS) entry which is preliminary data.</text>
</comment>
<evidence type="ECO:0008006" key="4">
    <source>
        <dbReference type="Google" id="ProtNLM"/>
    </source>
</evidence>
<accession>A0A1V2I950</accession>